<dbReference type="InterPro" id="IPR025857">
    <property type="entry name" value="MacB_PCD"/>
</dbReference>
<evidence type="ECO:0000313" key="10">
    <source>
        <dbReference type="EMBL" id="GAA4416363.1"/>
    </source>
</evidence>
<evidence type="ECO:0000259" key="8">
    <source>
        <dbReference type="Pfam" id="PF02687"/>
    </source>
</evidence>
<feature type="domain" description="ABC3 transporter permease C-terminal" evidence="8">
    <location>
        <begin position="263"/>
        <end position="382"/>
    </location>
</feature>
<evidence type="ECO:0000313" key="12">
    <source>
        <dbReference type="Proteomes" id="UP001500622"/>
    </source>
</evidence>
<feature type="transmembrane region" description="Helical" evidence="7">
    <location>
        <begin position="723"/>
        <end position="751"/>
    </location>
</feature>
<keyword evidence="4 7" id="KW-1133">Transmembrane helix</keyword>
<evidence type="ECO:0000256" key="7">
    <source>
        <dbReference type="SAM" id="Phobius"/>
    </source>
</evidence>
<dbReference type="EMBL" id="BAABGN010000004">
    <property type="protein sequence ID" value="GAA4419967.1"/>
    <property type="molecule type" value="Genomic_DNA"/>
</dbReference>
<keyword evidence="2" id="KW-1003">Cell membrane</keyword>
<feature type="transmembrane region" description="Helical" evidence="7">
    <location>
        <begin position="817"/>
        <end position="837"/>
    </location>
</feature>
<dbReference type="InterPro" id="IPR050250">
    <property type="entry name" value="Macrolide_Exporter_MacB"/>
</dbReference>
<evidence type="ECO:0000256" key="5">
    <source>
        <dbReference type="ARBA" id="ARBA00023136"/>
    </source>
</evidence>
<proteinExistence type="inferred from homology"/>
<evidence type="ECO:0000256" key="6">
    <source>
        <dbReference type="ARBA" id="ARBA00038076"/>
    </source>
</evidence>
<comment type="caution">
    <text evidence="10">The sequence shown here is derived from an EMBL/GenBank/DDBJ whole genome shotgun (WGS) entry which is preliminary data.</text>
</comment>
<dbReference type="PANTHER" id="PTHR30572:SF4">
    <property type="entry name" value="ABC TRANSPORTER PERMEASE YTRF"/>
    <property type="match status" value="1"/>
</dbReference>
<evidence type="ECO:0000256" key="1">
    <source>
        <dbReference type="ARBA" id="ARBA00004651"/>
    </source>
</evidence>
<organism evidence="10 12">
    <name type="scientific">Georgenia halophila</name>
    <dbReference type="NCBI Taxonomy" id="620889"/>
    <lineage>
        <taxon>Bacteria</taxon>
        <taxon>Bacillati</taxon>
        <taxon>Actinomycetota</taxon>
        <taxon>Actinomycetes</taxon>
        <taxon>Micrococcales</taxon>
        <taxon>Bogoriellaceae</taxon>
        <taxon>Georgenia</taxon>
    </lineage>
</organism>
<feature type="domain" description="ABC3 transporter permease C-terminal" evidence="8">
    <location>
        <begin position="730"/>
        <end position="847"/>
    </location>
</feature>
<comment type="subcellular location">
    <subcellularLocation>
        <location evidence="1">Cell membrane</location>
        <topology evidence="1">Multi-pass membrane protein</topology>
    </subcellularLocation>
</comment>
<gene>
    <name evidence="10" type="ORF">GCM10023169_03510</name>
    <name evidence="11" type="ORF">GCM10023169_11120</name>
</gene>
<feature type="transmembrane region" description="Helical" evidence="7">
    <location>
        <begin position="312"/>
        <end position="338"/>
    </location>
</feature>
<reference evidence="12" key="2">
    <citation type="journal article" date="2019" name="Int. J. Syst. Evol. Microbiol.">
        <title>The Global Catalogue of Microorganisms (GCM) 10K type strain sequencing project: providing services to taxonomists for standard genome sequencing and annotation.</title>
        <authorList>
            <consortium name="The Broad Institute Genomics Platform"/>
            <consortium name="The Broad Institute Genome Sequencing Center for Infectious Disease"/>
            <person name="Wu L."/>
            <person name="Ma J."/>
        </authorList>
    </citation>
    <scope>NUCLEOTIDE SEQUENCE [LARGE SCALE GENOMIC DNA]</scope>
    <source>
        <strain evidence="12">JCM 17810</strain>
    </source>
</reference>
<protein>
    <submittedName>
        <fullName evidence="10">FtsX-like permease family protein</fullName>
    </submittedName>
</protein>
<evidence type="ECO:0000256" key="4">
    <source>
        <dbReference type="ARBA" id="ARBA00022989"/>
    </source>
</evidence>
<keyword evidence="3 7" id="KW-0812">Transmembrane</keyword>
<dbReference type="RefSeq" id="WP_345214778.1">
    <property type="nucleotide sequence ID" value="NZ_BAABGN010000002.1"/>
</dbReference>
<name>A0ABP8KTM4_9MICO</name>
<evidence type="ECO:0000259" key="9">
    <source>
        <dbReference type="Pfam" id="PF12704"/>
    </source>
</evidence>
<feature type="domain" description="MacB-like periplasmic core" evidence="9">
    <location>
        <begin position="21"/>
        <end position="228"/>
    </location>
</feature>
<dbReference type="Pfam" id="PF02687">
    <property type="entry name" value="FtsX"/>
    <property type="match status" value="2"/>
</dbReference>
<dbReference type="InterPro" id="IPR003838">
    <property type="entry name" value="ABC3_permease_C"/>
</dbReference>
<evidence type="ECO:0000256" key="2">
    <source>
        <dbReference type="ARBA" id="ARBA00022475"/>
    </source>
</evidence>
<keyword evidence="12" id="KW-1185">Reference proteome</keyword>
<feature type="transmembrane region" description="Helical" evidence="7">
    <location>
        <begin position="256"/>
        <end position="280"/>
    </location>
</feature>
<dbReference type="Proteomes" id="UP001500622">
    <property type="component" value="Unassembled WGS sequence"/>
</dbReference>
<dbReference type="PANTHER" id="PTHR30572">
    <property type="entry name" value="MEMBRANE COMPONENT OF TRANSPORTER-RELATED"/>
    <property type="match status" value="1"/>
</dbReference>
<dbReference type="EMBL" id="BAABGN010000002">
    <property type="protein sequence ID" value="GAA4416363.1"/>
    <property type="molecule type" value="Genomic_DNA"/>
</dbReference>
<dbReference type="Pfam" id="PF12704">
    <property type="entry name" value="MacB_PCD"/>
    <property type="match status" value="2"/>
</dbReference>
<reference evidence="10" key="3">
    <citation type="submission" date="2023-12" db="EMBL/GenBank/DDBJ databases">
        <authorList>
            <person name="Sun Q."/>
            <person name="Inoue M."/>
        </authorList>
    </citation>
    <scope>NUCLEOTIDE SEQUENCE</scope>
    <source>
        <strain evidence="10">JCM 17810</strain>
    </source>
</reference>
<dbReference type="SUPFAM" id="SSF50692">
    <property type="entry name" value="ADC-like"/>
    <property type="match status" value="1"/>
</dbReference>
<feature type="transmembrane region" description="Helical" evidence="7">
    <location>
        <begin position="350"/>
        <end position="374"/>
    </location>
</feature>
<evidence type="ECO:0000256" key="3">
    <source>
        <dbReference type="ARBA" id="ARBA00022692"/>
    </source>
</evidence>
<feature type="transmembrane region" description="Helical" evidence="7">
    <location>
        <begin position="505"/>
        <end position="525"/>
    </location>
</feature>
<reference evidence="10" key="1">
    <citation type="journal article" date="2014" name="Int. J. Syst. Evol. Microbiol.">
        <title>Complete genome of a new Firmicutes species belonging to the dominant human colonic microbiota ('Ruminococcus bicirculans') reveals two chromosomes and a selective capacity to utilize plant glucans.</title>
        <authorList>
            <consortium name="NISC Comparative Sequencing Program"/>
            <person name="Wegmann U."/>
            <person name="Louis P."/>
            <person name="Goesmann A."/>
            <person name="Henrissat B."/>
            <person name="Duncan S.H."/>
            <person name="Flint H.J."/>
        </authorList>
    </citation>
    <scope>NUCLEOTIDE SEQUENCE</scope>
    <source>
        <strain evidence="10">JCM 17810</strain>
    </source>
</reference>
<feature type="transmembrane region" description="Helical" evidence="7">
    <location>
        <begin position="407"/>
        <end position="428"/>
    </location>
</feature>
<accession>A0ABP8KTM4</accession>
<feature type="transmembrane region" description="Helical" evidence="7">
    <location>
        <begin position="440"/>
        <end position="465"/>
    </location>
</feature>
<comment type="similarity">
    <text evidence="6">Belongs to the ABC-4 integral membrane protein family.</text>
</comment>
<dbReference type="InterPro" id="IPR009010">
    <property type="entry name" value="Asp_de-COase-like_dom_sf"/>
</dbReference>
<feature type="transmembrane region" description="Helical" evidence="7">
    <location>
        <begin position="772"/>
        <end position="797"/>
    </location>
</feature>
<evidence type="ECO:0000313" key="11">
    <source>
        <dbReference type="EMBL" id="GAA4419967.1"/>
    </source>
</evidence>
<keyword evidence="5 7" id="KW-0472">Membrane</keyword>
<feature type="domain" description="MacB-like periplasmic core" evidence="9">
    <location>
        <begin position="502"/>
        <end position="686"/>
    </location>
</feature>
<sequence>MIRLTLAQMRRSVGRLAAAGIAIAVATAFVTATLLAGNLITGTTNSAVTASLADADVILRPTGDPVGAQQVTELAELPQAGTAEGVVEIFGQVSAEGQRDAGLITPVPGTEELDPYELASGERPGPGEVALTESVAERLAAEPGDTVTVGVDLPDGEGGWNTQDRQLTLSGTIVDPPAIVAPVGTVLVDRALAEEWGAAMGGGQLSYDSVLITAASGVSPDALARSVSAEVPSALVRTAEEEAAAKTAELTGSTDMLIGLVLAFAAVAVFVAAIVIANTFQVLVAQRRHTLALLRCVGATRAQIRQSVLVEAVLLGLAASLGGIAAGLGLGQIALWFLGNADLGITIPSVIAPTVWTVLVPLVTGTAVTLLAALAPARAATSVAPVSALRPASDPGTRAAGGKLRRAIAIVLFVLGALLLVGAVVAVLTLSEPDSGSVTMLALAVGVLGGMLSFAGVLVGAVYLVPQLVRALGTAWARVAKRSRPTVQLATANSRRNPRRTSATASALLIGVALVTMMATGAGSARSSLNAALDSQFPVDIMVNSSGRQITRDQVQAVAEAEGVEDAVPVRSTTTTIEGGSSPTQTTVMWMDPADRDVLRDRDMLAGLTEDVVLLGQDVADDAGITDGGQVRLTGPAGAYTGTAVVLPDAGTTVVAPLSGLDDVEPDAPVTSVWARIAPDVAAGTTVLAVQDALAESSGTGTVPYAQGAAVERAAFTQVIDTLLAVVIGLLGVAVVIAVVGVANTLSLSVIERRHEHALLRAVGMTRGQLRGTLTVEGVLVALVGTGVGAVLGLLYGWGGAAIILTGTGDLQLVVPWPYLGTAALGAVLAGFVASVLPARSAAKTPPVAALAA</sequence>